<accession>A0A151N9K4</accession>
<comment type="caution">
    <text evidence="1">The sequence shown here is derived from an EMBL/GenBank/DDBJ whole genome shotgun (WGS) entry which is preliminary data.</text>
</comment>
<keyword evidence="2" id="KW-1185">Reference proteome</keyword>
<sequence length="105" mass="11757">MVYTWTCYLTCKWKNCHHQEDTMKRLASGIVAENNTDRMILEGRGKYLGELGNTLIFLSRALYVSSSVSVPGPAAASALRLQKPELRHPVTDNFMTTPRDNLQAG</sequence>
<protein>
    <submittedName>
        <fullName evidence="1">Uncharacterized protein</fullName>
    </submittedName>
</protein>
<gene>
    <name evidence="1" type="ORF">Y1Q_0008663</name>
</gene>
<dbReference type="EMBL" id="AKHW03003682">
    <property type="protein sequence ID" value="KYO33451.1"/>
    <property type="molecule type" value="Genomic_DNA"/>
</dbReference>
<dbReference type="Proteomes" id="UP000050525">
    <property type="component" value="Unassembled WGS sequence"/>
</dbReference>
<dbReference type="AlphaFoldDB" id="A0A151N9K4"/>
<name>A0A151N9K4_ALLMI</name>
<reference evidence="1 2" key="1">
    <citation type="journal article" date="2012" name="Genome Biol.">
        <title>Sequencing three crocodilian genomes to illuminate the evolution of archosaurs and amniotes.</title>
        <authorList>
            <person name="St John J.A."/>
            <person name="Braun E.L."/>
            <person name="Isberg S.R."/>
            <person name="Miles L.G."/>
            <person name="Chong A.Y."/>
            <person name="Gongora J."/>
            <person name="Dalzell P."/>
            <person name="Moran C."/>
            <person name="Bed'hom B."/>
            <person name="Abzhanov A."/>
            <person name="Burgess S.C."/>
            <person name="Cooksey A.M."/>
            <person name="Castoe T.A."/>
            <person name="Crawford N.G."/>
            <person name="Densmore L.D."/>
            <person name="Drew J.C."/>
            <person name="Edwards S.V."/>
            <person name="Faircloth B.C."/>
            <person name="Fujita M.K."/>
            <person name="Greenwold M.J."/>
            <person name="Hoffmann F.G."/>
            <person name="Howard J.M."/>
            <person name="Iguchi T."/>
            <person name="Janes D.E."/>
            <person name="Khan S.Y."/>
            <person name="Kohno S."/>
            <person name="de Koning A.J."/>
            <person name="Lance S.L."/>
            <person name="McCarthy F.M."/>
            <person name="McCormack J.E."/>
            <person name="Merchant M.E."/>
            <person name="Peterson D.G."/>
            <person name="Pollock D.D."/>
            <person name="Pourmand N."/>
            <person name="Raney B.J."/>
            <person name="Roessler K.A."/>
            <person name="Sanford J.R."/>
            <person name="Sawyer R.H."/>
            <person name="Schmidt C.J."/>
            <person name="Triplett E.W."/>
            <person name="Tuberville T.D."/>
            <person name="Venegas-Anaya M."/>
            <person name="Howard J.T."/>
            <person name="Jarvis E.D."/>
            <person name="Guillette L.J.Jr."/>
            <person name="Glenn T.C."/>
            <person name="Green R.E."/>
            <person name="Ray D.A."/>
        </authorList>
    </citation>
    <scope>NUCLEOTIDE SEQUENCE [LARGE SCALE GENOMIC DNA]</scope>
    <source>
        <strain evidence="1">KSC_2009_1</strain>
    </source>
</reference>
<evidence type="ECO:0000313" key="2">
    <source>
        <dbReference type="Proteomes" id="UP000050525"/>
    </source>
</evidence>
<organism evidence="1 2">
    <name type="scientific">Alligator mississippiensis</name>
    <name type="common">American alligator</name>
    <dbReference type="NCBI Taxonomy" id="8496"/>
    <lineage>
        <taxon>Eukaryota</taxon>
        <taxon>Metazoa</taxon>
        <taxon>Chordata</taxon>
        <taxon>Craniata</taxon>
        <taxon>Vertebrata</taxon>
        <taxon>Euteleostomi</taxon>
        <taxon>Archelosauria</taxon>
        <taxon>Archosauria</taxon>
        <taxon>Crocodylia</taxon>
        <taxon>Alligatoridae</taxon>
        <taxon>Alligatorinae</taxon>
        <taxon>Alligator</taxon>
    </lineage>
</organism>
<evidence type="ECO:0000313" key="1">
    <source>
        <dbReference type="EMBL" id="KYO33451.1"/>
    </source>
</evidence>
<proteinExistence type="predicted"/>